<dbReference type="PANTHER" id="PTHR30344">
    <property type="entry name" value="6-PHOSPHOGLUCONOLACTONASE-RELATED"/>
    <property type="match status" value="1"/>
</dbReference>
<gene>
    <name evidence="3" type="ORF">ACFS25_27915</name>
</gene>
<dbReference type="SUPFAM" id="SSF75011">
    <property type="entry name" value="3-carboxy-cis,cis-mucoante lactonizing enzyme"/>
    <property type="match status" value="1"/>
</dbReference>
<comment type="caution">
    <text evidence="3">The sequence shown here is derived from an EMBL/GenBank/DDBJ whole genome shotgun (WGS) entry which is preliminary data.</text>
</comment>
<dbReference type="EMBL" id="JBHUOM010000042">
    <property type="protein sequence ID" value="MFD2937630.1"/>
    <property type="molecule type" value="Genomic_DNA"/>
</dbReference>
<dbReference type="RefSeq" id="WP_381507899.1">
    <property type="nucleotide sequence ID" value="NZ_JBHUOM010000042.1"/>
</dbReference>
<dbReference type="PANTHER" id="PTHR30344:SF1">
    <property type="entry name" value="6-PHOSPHOGLUCONOLACTONASE"/>
    <property type="match status" value="1"/>
</dbReference>
<evidence type="ECO:0000313" key="4">
    <source>
        <dbReference type="Proteomes" id="UP001597512"/>
    </source>
</evidence>
<evidence type="ECO:0000256" key="2">
    <source>
        <dbReference type="ARBA" id="ARBA00022526"/>
    </source>
</evidence>
<dbReference type="Gene3D" id="2.130.10.10">
    <property type="entry name" value="YVTN repeat-like/Quinoprotein amine dehydrogenase"/>
    <property type="match status" value="2"/>
</dbReference>
<keyword evidence="2" id="KW-0313">Glucose metabolism</keyword>
<evidence type="ECO:0000313" key="3">
    <source>
        <dbReference type="EMBL" id="MFD2937630.1"/>
    </source>
</evidence>
<dbReference type="Proteomes" id="UP001597512">
    <property type="component" value="Unassembled WGS sequence"/>
</dbReference>
<protein>
    <submittedName>
        <fullName evidence="3">Lactonase family protein</fullName>
    </submittedName>
</protein>
<organism evidence="3 4">
    <name type="scientific">Spirosoma flavum</name>
    <dbReference type="NCBI Taxonomy" id="2048557"/>
    <lineage>
        <taxon>Bacteria</taxon>
        <taxon>Pseudomonadati</taxon>
        <taxon>Bacteroidota</taxon>
        <taxon>Cytophagia</taxon>
        <taxon>Cytophagales</taxon>
        <taxon>Cytophagaceae</taxon>
        <taxon>Spirosoma</taxon>
    </lineage>
</organism>
<evidence type="ECO:0000256" key="1">
    <source>
        <dbReference type="ARBA" id="ARBA00005564"/>
    </source>
</evidence>
<keyword evidence="4" id="KW-1185">Reference proteome</keyword>
<name>A0ABW6AUH1_9BACT</name>
<reference evidence="4" key="1">
    <citation type="journal article" date="2019" name="Int. J. Syst. Evol. Microbiol.">
        <title>The Global Catalogue of Microorganisms (GCM) 10K type strain sequencing project: providing services to taxonomists for standard genome sequencing and annotation.</title>
        <authorList>
            <consortium name="The Broad Institute Genomics Platform"/>
            <consortium name="The Broad Institute Genome Sequencing Center for Infectious Disease"/>
            <person name="Wu L."/>
            <person name="Ma J."/>
        </authorList>
    </citation>
    <scope>NUCLEOTIDE SEQUENCE [LARGE SCALE GENOMIC DNA]</scope>
    <source>
        <strain evidence="4">KCTC 52490</strain>
    </source>
</reference>
<accession>A0ABW6AUH1</accession>
<proteinExistence type="inferred from homology"/>
<dbReference type="Pfam" id="PF10282">
    <property type="entry name" value="Lactonase"/>
    <property type="match status" value="1"/>
</dbReference>
<sequence length="446" mass="47564">MTTELTVVNVMNKTVFTTGNSHPFSYRYGLMLIFASIVFSGCQDHRIPETPDSSLPTNVLYIENNVPVDNQNAILAYRRGADGTLTALGGSPFVTSGKGVSNPTQKLGPDDSDQCIALSDDKKRLFAVNSGSNTIAVFNVATDGSLTPVPNSPFPSGGINPTSVSVAGNKLYVVNKNDDPLQPNTGKPNYTVLTIETDGRLTPLAGSTIETTANVSPSQAHLAPGKKLLFGADFLAFMLPTPIGSLRAFTIGGDGKLSPTAGTPMNISGMGGALGLWAHPTQNVLYVGHPIEGMIGVYSYDSNTGALTFQTKVMAGKAVCWLRVNKAGTRLYALVSGENRVAVYDLTNPLTPANLQFLDLKNSGPSYEVPMAGPFTTSEPFHEELSPDEKYLYVINQHTNPDFTISGNYNYLHTLVVSANGQISEPSEPLQIPVDKTVRPQGIVVY</sequence>
<dbReference type="InterPro" id="IPR019405">
    <property type="entry name" value="Lactonase_7-beta_prop"/>
</dbReference>
<keyword evidence="2" id="KW-0119">Carbohydrate metabolism</keyword>
<comment type="similarity">
    <text evidence="1">Belongs to the cycloisomerase 2 family.</text>
</comment>
<dbReference type="InterPro" id="IPR050282">
    <property type="entry name" value="Cycloisomerase_2"/>
</dbReference>
<dbReference type="InterPro" id="IPR015943">
    <property type="entry name" value="WD40/YVTN_repeat-like_dom_sf"/>
</dbReference>